<protein>
    <submittedName>
        <fullName evidence="2">Uncharacterized protein</fullName>
    </submittedName>
</protein>
<feature type="non-terminal residue" evidence="2">
    <location>
        <position position="141"/>
    </location>
</feature>
<feature type="chain" id="PRO_5013587374" evidence="1">
    <location>
        <begin position="23"/>
        <end position="141"/>
    </location>
</feature>
<keyword evidence="3" id="KW-1185">Reference proteome</keyword>
<dbReference type="EMBL" id="KV941816">
    <property type="protein sequence ID" value="PIO27603.1"/>
    <property type="molecule type" value="Genomic_DNA"/>
</dbReference>
<evidence type="ECO:0000256" key="1">
    <source>
        <dbReference type="SAM" id="SignalP"/>
    </source>
</evidence>
<reference evidence="3" key="1">
    <citation type="journal article" date="2017" name="Nat. Commun.">
        <title>The North American bullfrog draft genome provides insight into hormonal regulation of long noncoding RNA.</title>
        <authorList>
            <person name="Hammond S.A."/>
            <person name="Warren R.L."/>
            <person name="Vandervalk B.P."/>
            <person name="Kucuk E."/>
            <person name="Khan H."/>
            <person name="Gibb E.A."/>
            <person name="Pandoh P."/>
            <person name="Kirk H."/>
            <person name="Zhao Y."/>
            <person name="Jones M."/>
            <person name="Mungall A.J."/>
            <person name="Coope R."/>
            <person name="Pleasance S."/>
            <person name="Moore R.A."/>
            <person name="Holt R.A."/>
            <person name="Round J.M."/>
            <person name="Ohora S."/>
            <person name="Walle B.V."/>
            <person name="Veldhoen N."/>
            <person name="Helbing C.C."/>
            <person name="Birol I."/>
        </authorList>
    </citation>
    <scope>NUCLEOTIDE SEQUENCE [LARGE SCALE GENOMIC DNA]</scope>
</reference>
<keyword evidence="1" id="KW-0732">Signal</keyword>
<dbReference type="AlphaFoldDB" id="A0A2G9RK74"/>
<evidence type="ECO:0000313" key="3">
    <source>
        <dbReference type="Proteomes" id="UP000228934"/>
    </source>
</evidence>
<sequence length="141" mass="16354">MCLIQKFHLHCFILHVFHVLMSFPDYNCSLIMEPVSLLFLFCSSIVRKRRQSGRRGKQVPLLLHEKELLAAVGEDEIRKLLAHQDRLQAQRRRRQRAEEQSSMSSTYRKYCNSDTNTVVPFPFVQPSIVDSSVIASRSCSD</sequence>
<proteinExistence type="predicted"/>
<accession>A0A2G9RK74</accession>
<dbReference type="Proteomes" id="UP000228934">
    <property type="component" value="Unassembled WGS sequence"/>
</dbReference>
<name>A0A2G9RK74_AQUCT</name>
<feature type="signal peptide" evidence="1">
    <location>
        <begin position="1"/>
        <end position="22"/>
    </location>
</feature>
<organism evidence="2 3">
    <name type="scientific">Aquarana catesbeiana</name>
    <name type="common">American bullfrog</name>
    <name type="synonym">Rana catesbeiana</name>
    <dbReference type="NCBI Taxonomy" id="8400"/>
    <lineage>
        <taxon>Eukaryota</taxon>
        <taxon>Metazoa</taxon>
        <taxon>Chordata</taxon>
        <taxon>Craniata</taxon>
        <taxon>Vertebrata</taxon>
        <taxon>Euteleostomi</taxon>
        <taxon>Amphibia</taxon>
        <taxon>Batrachia</taxon>
        <taxon>Anura</taxon>
        <taxon>Neobatrachia</taxon>
        <taxon>Ranoidea</taxon>
        <taxon>Ranidae</taxon>
        <taxon>Aquarana</taxon>
    </lineage>
</organism>
<gene>
    <name evidence="2" type="ORF">AB205_0163830</name>
</gene>
<evidence type="ECO:0000313" key="2">
    <source>
        <dbReference type="EMBL" id="PIO27603.1"/>
    </source>
</evidence>